<dbReference type="PROSITE" id="PS51178">
    <property type="entry name" value="PASTA"/>
    <property type="match status" value="1"/>
</dbReference>
<evidence type="ECO:0000256" key="4">
    <source>
        <dbReference type="SAM" id="Phobius"/>
    </source>
</evidence>
<dbReference type="Pfam" id="PF00905">
    <property type="entry name" value="Transpeptidase"/>
    <property type="match status" value="1"/>
</dbReference>
<evidence type="ECO:0000256" key="2">
    <source>
        <dbReference type="ARBA" id="ARBA00007171"/>
    </source>
</evidence>
<accession>A0ABY7WNA8</accession>
<feature type="transmembrane region" description="Helical" evidence="4">
    <location>
        <begin position="20"/>
        <end position="38"/>
    </location>
</feature>
<comment type="similarity">
    <text evidence="2">Belongs to the transpeptidase family.</text>
</comment>
<dbReference type="Proteomes" id="UP001220377">
    <property type="component" value="Chromosome"/>
</dbReference>
<dbReference type="SMART" id="SM00740">
    <property type="entry name" value="PASTA"/>
    <property type="match status" value="2"/>
</dbReference>
<dbReference type="RefSeq" id="WP_274258615.1">
    <property type="nucleotide sequence ID" value="NZ_CP117884.1"/>
</dbReference>
<dbReference type="Pfam" id="PF03717">
    <property type="entry name" value="PBP_dimer"/>
    <property type="match status" value="1"/>
</dbReference>
<dbReference type="Pfam" id="PF03793">
    <property type="entry name" value="PASTA"/>
    <property type="match status" value="1"/>
</dbReference>
<evidence type="ECO:0000256" key="3">
    <source>
        <dbReference type="ARBA" id="ARBA00023136"/>
    </source>
</evidence>
<dbReference type="EMBL" id="CP117884">
    <property type="protein sequence ID" value="WDF81675.1"/>
    <property type="molecule type" value="Genomic_DNA"/>
</dbReference>
<proteinExistence type="inferred from homology"/>
<dbReference type="SUPFAM" id="SSF54184">
    <property type="entry name" value="Penicillin-binding protein 2x (pbp-2x), c-terminal domain"/>
    <property type="match status" value="2"/>
</dbReference>
<keyword evidence="4" id="KW-1133">Transmembrane helix</keyword>
<feature type="domain" description="PASTA" evidence="5">
    <location>
        <begin position="594"/>
        <end position="656"/>
    </location>
</feature>
<dbReference type="InterPro" id="IPR012338">
    <property type="entry name" value="Beta-lactam/transpept-like"/>
</dbReference>
<dbReference type="Gene3D" id="3.90.1310.10">
    <property type="entry name" value="Penicillin-binding protein 2a (Domain 2)"/>
    <property type="match status" value="1"/>
</dbReference>
<evidence type="ECO:0000313" key="6">
    <source>
        <dbReference type="EMBL" id="WDF81675.1"/>
    </source>
</evidence>
<dbReference type="Gene3D" id="2.20.70.70">
    <property type="match status" value="1"/>
</dbReference>
<name>A0ABY7WNA8_9LACO</name>
<organism evidence="6 7">
    <name type="scientific">Lacticaseibacillus pabuli</name>
    <dbReference type="NCBI Taxonomy" id="3025672"/>
    <lineage>
        <taxon>Bacteria</taxon>
        <taxon>Bacillati</taxon>
        <taxon>Bacillota</taxon>
        <taxon>Bacilli</taxon>
        <taxon>Lactobacillales</taxon>
        <taxon>Lactobacillaceae</taxon>
        <taxon>Lacticaseibacillus</taxon>
    </lineage>
</organism>
<comment type="subcellular location">
    <subcellularLocation>
        <location evidence="1">Cell membrane</location>
        <topology evidence="1">Single-pass membrane protein</topology>
    </subcellularLocation>
</comment>
<keyword evidence="4" id="KW-0812">Transmembrane</keyword>
<evidence type="ECO:0000313" key="7">
    <source>
        <dbReference type="Proteomes" id="UP001220377"/>
    </source>
</evidence>
<keyword evidence="7" id="KW-1185">Reference proteome</keyword>
<reference evidence="6 7" key="1">
    <citation type="submission" date="2023-02" db="EMBL/GenBank/DDBJ databases">
        <title>Genome sequence of Lacticaseibacillus sp. KACC 23028.</title>
        <authorList>
            <person name="Kim S."/>
            <person name="Heo J."/>
            <person name="Kwon S.-W."/>
        </authorList>
    </citation>
    <scope>NUCLEOTIDE SEQUENCE [LARGE SCALE GENOMIC DNA]</scope>
    <source>
        <strain evidence="6 7">KACC 23028</strain>
    </source>
</reference>
<evidence type="ECO:0000256" key="1">
    <source>
        <dbReference type="ARBA" id="ARBA00004162"/>
    </source>
</evidence>
<evidence type="ECO:0000259" key="5">
    <source>
        <dbReference type="PROSITE" id="PS51178"/>
    </source>
</evidence>
<gene>
    <name evidence="6" type="ORF">PQ472_06985</name>
</gene>
<dbReference type="PANTHER" id="PTHR30627">
    <property type="entry name" value="PEPTIDOGLYCAN D,D-TRANSPEPTIDASE"/>
    <property type="match status" value="1"/>
</dbReference>
<dbReference type="Gene3D" id="3.40.710.10">
    <property type="entry name" value="DD-peptidase/beta-lactamase superfamily"/>
    <property type="match status" value="1"/>
</dbReference>
<dbReference type="InterPro" id="IPR036138">
    <property type="entry name" value="PBP_dimer_sf"/>
</dbReference>
<dbReference type="InterPro" id="IPR001460">
    <property type="entry name" value="PCN-bd_Tpept"/>
</dbReference>
<protein>
    <submittedName>
        <fullName evidence="6">Penicillin-binding transpeptidase domain-containing protein</fullName>
    </submittedName>
</protein>
<dbReference type="PANTHER" id="PTHR30627:SF26">
    <property type="entry name" value="PENICILLIN-BINDING PROTEIN 2B"/>
    <property type="match status" value="1"/>
</dbReference>
<sequence>MKTNGNKRLSKASLRKNRQVFGIFMMFLSVALLLVFVWRINVIAFGRPDGQNLKQRRLATLNETVYTPAERGAIVDRDGSVLADSGTNYKVYALIKHQYAGDKRKTVKNKVETADTLSKYLKMSSEDILKRLTPSNRKTTQVEFGQAGDNLSLATKKALKATKIPGLFFQDSSARRYPNGIFASHALGMVSTMPDNQTGTKKIIGKMGLEQEFNTVLSGQNGVKREQKDGFGFQLAGTKASVTPVKDGGTVYTTLDTNLQSYLETLMDSVQSKYVPLELTATVMNPKTGAILATAERPTFDPVSGTGLNKWSSALYQDVYEPGSIMKIMTLASAIDSGNYHPNEMYQSGHVTLGGGTIYDWQKSGWGTVPVGEAFPRSSNTGMVHIEQTMGGATWHKYLKRFGFGQRTGITLPQEGYGHISFNGTLNQASTAFGQAINVTQVQMLQAMSAIANNGQMVRPRIVSKTINDDGTVRNYGTENLGRVIKKSSAEGVRQAMTQVINAEYGTGRVYKIPGIDLGVKTGTAQVAGKHGYLSGAWNYTFSVAGMVPINKPKYIVYITMRQPQKMTEDPEKILNSIFTPLVKRTVALGGLHGVSGKITEMPNVTGQSLNTAISTLEAQQQRVAVIGSGNKVVQQLPANGQQVMGGSRAIVLTNGAMTMPSVIGWGKSDVLKLAQITGVPFTFKGEGFASQQTLKPGSLLTGSGGTIKFTDK</sequence>
<dbReference type="SUPFAM" id="SSF56601">
    <property type="entry name" value="beta-lactamase/transpeptidase-like"/>
    <property type="match status" value="1"/>
</dbReference>
<dbReference type="CDD" id="cd06575">
    <property type="entry name" value="PASTA_Pbp2x-like_2"/>
    <property type="match status" value="1"/>
</dbReference>
<dbReference type="CDD" id="cd06576">
    <property type="entry name" value="PASTA_Pbp2x-like_1"/>
    <property type="match status" value="1"/>
</dbReference>
<dbReference type="InterPro" id="IPR005543">
    <property type="entry name" value="PASTA_dom"/>
</dbReference>
<keyword evidence="3 4" id="KW-0472">Membrane</keyword>
<dbReference type="SUPFAM" id="SSF56519">
    <property type="entry name" value="Penicillin binding protein dimerisation domain"/>
    <property type="match status" value="1"/>
</dbReference>
<dbReference type="InterPro" id="IPR005311">
    <property type="entry name" value="PBP_dimer"/>
</dbReference>
<dbReference type="InterPro" id="IPR050515">
    <property type="entry name" value="Beta-lactam/transpept"/>
</dbReference>
<dbReference type="Gene3D" id="3.30.70.2110">
    <property type="match status" value="1"/>
</dbReference>